<keyword evidence="4 5" id="KW-0472">Membrane</keyword>
<dbReference type="PANTHER" id="PTHR37422">
    <property type="entry name" value="TEICHURONIC ACID BIOSYNTHESIS PROTEIN TUAE"/>
    <property type="match status" value="1"/>
</dbReference>
<feature type="transmembrane region" description="Helical" evidence="5">
    <location>
        <begin position="74"/>
        <end position="95"/>
    </location>
</feature>
<keyword evidence="3 5" id="KW-1133">Transmembrane helix</keyword>
<feature type="transmembrane region" description="Helical" evidence="5">
    <location>
        <begin position="400"/>
        <end position="417"/>
    </location>
</feature>
<dbReference type="EMBL" id="CP101118">
    <property type="protein sequence ID" value="WZF87925.1"/>
    <property type="molecule type" value="Genomic_DNA"/>
</dbReference>
<feature type="transmembrane region" description="Helical" evidence="5">
    <location>
        <begin position="44"/>
        <end position="62"/>
    </location>
</feature>
<keyword evidence="8" id="KW-1185">Reference proteome</keyword>
<accession>A0ABZ2VZK8</accession>
<evidence type="ECO:0000256" key="2">
    <source>
        <dbReference type="ARBA" id="ARBA00022692"/>
    </source>
</evidence>
<dbReference type="InterPro" id="IPR051533">
    <property type="entry name" value="WaaL-like"/>
</dbReference>
<evidence type="ECO:0000256" key="5">
    <source>
        <dbReference type="SAM" id="Phobius"/>
    </source>
</evidence>
<sequence>MSSKASMPQIRTWLSEKSHAEKLFVAALAAYIFFYLPSLAAYRGAESLMLLAFFWLVFVSGRKNGIRYLVLRDPFLLTCVAMLGFLLLARLWYAYSLPPGIDPETRETRYVLKPFIVFIIAFGMGIVARPYRWALLLLGALGLLIYLLTTIGDGYWTMALNGRREDFGIHNAQHTAMFTGTALIASVCFMARAVRISTPFLRRAVMTFVAITFTTSACVFIAAQTRAAWLGIFMASTIGLVTIACLARTKRGKPQRRTMLVPAILILSGIMIAGINAPERVIASFSDQEISLEQYASLPEYNANPRSSHGVRLLSWRMALEWLKERPLLGWGPGSAEDLIDQSEYFSDQFKKTFGHLHSSLVESLVANGLIGTAILLVMVIWVGSATFIAHRNREMPDDVFVFALSFFGFWVAINFFESYTLYTTGHYINAVVAGFIYSFYLQSHREDVSS</sequence>
<gene>
    <name evidence="7" type="ORF">NLK58_16575</name>
</gene>
<evidence type="ECO:0000256" key="4">
    <source>
        <dbReference type="ARBA" id="ARBA00023136"/>
    </source>
</evidence>
<dbReference type="Proteomes" id="UP001475781">
    <property type="component" value="Chromosome"/>
</dbReference>
<proteinExistence type="predicted"/>
<protein>
    <submittedName>
        <fullName evidence="7">O-antigen ligase family protein</fullName>
    </submittedName>
</protein>
<dbReference type="RefSeq" id="WP_341581340.1">
    <property type="nucleotide sequence ID" value="NZ_CP101118.1"/>
</dbReference>
<feature type="domain" description="O-antigen ligase-related" evidence="6">
    <location>
        <begin position="213"/>
        <end position="377"/>
    </location>
</feature>
<evidence type="ECO:0000256" key="1">
    <source>
        <dbReference type="ARBA" id="ARBA00004141"/>
    </source>
</evidence>
<feature type="transmembrane region" description="Helical" evidence="5">
    <location>
        <begin position="229"/>
        <end position="247"/>
    </location>
</feature>
<feature type="transmembrane region" description="Helical" evidence="5">
    <location>
        <begin position="423"/>
        <end position="442"/>
    </location>
</feature>
<dbReference type="GO" id="GO:0016874">
    <property type="term" value="F:ligase activity"/>
    <property type="evidence" value="ECO:0007669"/>
    <property type="project" value="UniProtKB-KW"/>
</dbReference>
<evidence type="ECO:0000259" key="6">
    <source>
        <dbReference type="Pfam" id="PF04932"/>
    </source>
</evidence>
<reference evidence="7 8" key="1">
    <citation type="submission" date="2022-07" db="EMBL/GenBank/DDBJ databases">
        <title>A copper resistant bacterium isolated from sediment samples of deep sea hydrothermal areas.</title>
        <authorList>
            <person name="Zeng X."/>
        </authorList>
    </citation>
    <scope>NUCLEOTIDE SEQUENCE [LARGE SCALE GENOMIC DNA]</scope>
    <source>
        <strain evidence="8">CuT 6</strain>
    </source>
</reference>
<dbReference type="Pfam" id="PF04932">
    <property type="entry name" value="Wzy_C"/>
    <property type="match status" value="1"/>
</dbReference>
<feature type="transmembrane region" description="Helical" evidence="5">
    <location>
        <begin position="135"/>
        <end position="156"/>
    </location>
</feature>
<evidence type="ECO:0000256" key="3">
    <source>
        <dbReference type="ARBA" id="ARBA00022989"/>
    </source>
</evidence>
<feature type="transmembrane region" description="Helical" evidence="5">
    <location>
        <begin position="176"/>
        <end position="193"/>
    </location>
</feature>
<evidence type="ECO:0000313" key="8">
    <source>
        <dbReference type="Proteomes" id="UP001475781"/>
    </source>
</evidence>
<feature type="transmembrane region" description="Helical" evidence="5">
    <location>
        <begin position="110"/>
        <end position="128"/>
    </location>
</feature>
<dbReference type="InterPro" id="IPR007016">
    <property type="entry name" value="O-antigen_ligase-rel_domated"/>
</dbReference>
<name>A0ABZ2VZK8_9GAMM</name>
<keyword evidence="2 5" id="KW-0812">Transmembrane</keyword>
<feature type="transmembrane region" description="Helical" evidence="5">
    <location>
        <begin position="365"/>
        <end position="388"/>
    </location>
</feature>
<keyword evidence="7" id="KW-0436">Ligase</keyword>
<feature type="transmembrane region" description="Helical" evidence="5">
    <location>
        <begin position="205"/>
        <end position="223"/>
    </location>
</feature>
<feature type="transmembrane region" description="Helical" evidence="5">
    <location>
        <begin position="259"/>
        <end position="277"/>
    </location>
</feature>
<comment type="subcellular location">
    <subcellularLocation>
        <location evidence="1">Membrane</location>
        <topology evidence="1">Multi-pass membrane protein</topology>
    </subcellularLocation>
</comment>
<evidence type="ECO:0000313" key="7">
    <source>
        <dbReference type="EMBL" id="WZF87925.1"/>
    </source>
</evidence>
<dbReference type="PANTHER" id="PTHR37422:SF13">
    <property type="entry name" value="LIPOPOLYSACCHARIDE BIOSYNTHESIS PROTEIN PA4999-RELATED"/>
    <property type="match status" value="1"/>
</dbReference>
<organism evidence="7 8">
    <name type="scientific">Marinobacter metalliresistant</name>
    <dbReference type="NCBI Taxonomy" id="2961995"/>
    <lineage>
        <taxon>Bacteria</taxon>
        <taxon>Pseudomonadati</taxon>
        <taxon>Pseudomonadota</taxon>
        <taxon>Gammaproteobacteria</taxon>
        <taxon>Pseudomonadales</taxon>
        <taxon>Marinobacteraceae</taxon>
        <taxon>Marinobacter</taxon>
    </lineage>
</organism>